<dbReference type="STRING" id="1385369.N825_15320"/>
<dbReference type="InterPro" id="IPR036890">
    <property type="entry name" value="HATPase_C_sf"/>
</dbReference>
<evidence type="ECO:0000313" key="13">
    <source>
        <dbReference type="Proteomes" id="UP000019486"/>
    </source>
</evidence>
<dbReference type="Gene3D" id="3.40.50.2300">
    <property type="match status" value="1"/>
</dbReference>
<comment type="caution">
    <text evidence="12">The sequence shown here is derived from an EMBL/GenBank/DDBJ whole genome shotgun (WGS) entry which is preliminary data.</text>
</comment>
<dbReference type="PANTHER" id="PTHR43047">
    <property type="entry name" value="TWO-COMPONENT HISTIDINE PROTEIN KINASE"/>
    <property type="match status" value="1"/>
</dbReference>
<dbReference type="Gene3D" id="1.10.287.130">
    <property type="match status" value="1"/>
</dbReference>
<dbReference type="InterPro" id="IPR004358">
    <property type="entry name" value="Sig_transdc_His_kin-like_C"/>
</dbReference>
<dbReference type="PROSITE" id="PS50924">
    <property type="entry name" value="MHYT"/>
    <property type="match status" value="1"/>
</dbReference>
<keyword evidence="7" id="KW-0472">Membrane</keyword>
<reference evidence="12 13" key="1">
    <citation type="submission" date="2013-08" db="EMBL/GenBank/DDBJ databases">
        <title>The genome sequence of Skermanella stibiiresistens.</title>
        <authorList>
            <person name="Zhu W."/>
            <person name="Wang G."/>
        </authorList>
    </citation>
    <scope>NUCLEOTIDE SEQUENCE [LARGE SCALE GENOMIC DNA]</scope>
    <source>
        <strain evidence="12 13">SB22</strain>
    </source>
</reference>
<feature type="transmembrane region" description="Helical" evidence="7">
    <location>
        <begin position="169"/>
        <end position="189"/>
    </location>
</feature>
<dbReference type="InterPro" id="IPR001789">
    <property type="entry name" value="Sig_transdc_resp-reg_receiver"/>
</dbReference>
<feature type="transmembrane region" description="Helical" evidence="7">
    <location>
        <begin position="107"/>
        <end position="128"/>
    </location>
</feature>
<dbReference type="PANTHER" id="PTHR43047:SF63">
    <property type="entry name" value="HISTIDINE KINASE"/>
    <property type="match status" value="1"/>
</dbReference>
<evidence type="ECO:0000256" key="1">
    <source>
        <dbReference type="ARBA" id="ARBA00000085"/>
    </source>
</evidence>
<comment type="catalytic activity">
    <reaction evidence="1">
        <text>ATP + protein L-histidine = ADP + protein N-phospho-L-histidine.</text>
        <dbReference type="EC" id="2.7.13.3"/>
    </reaction>
</comment>
<keyword evidence="7" id="KW-1133">Transmembrane helix</keyword>
<dbReference type="EC" id="2.7.13.3" evidence="2"/>
<dbReference type="SMART" id="SM00448">
    <property type="entry name" value="REC"/>
    <property type="match status" value="1"/>
</dbReference>
<sequence>MVFSHNPWLVALSFATAAFASFVALDMIERLRQANGRARQVWHAGASAALGGGIWSMHFIGMLAFSGPAELQYDPAMTILSLAIAIVFVGAGLGAMRRARDYRTRSLTAGLLVGLGVSAMHYTGMAAMRFSGTIAYKPSLFALSAVIAAAAAIVALMLAFGLRKAHQRAIAAVVMAFAICGMHYTGMAATVIRLELLAPPTMGTSHTSLAIAVAAGTYGLLFLALVATIADRRMTAAAVREAGRLKVVNLALEQEIGERRRMEEELRVARDELELRVVERTRDLEEARSRAEAANHAKSDFLASMSHELRTPLNAILGFAQLLDFNSAREPLTAKQRRASEQIAKAGRHLLQLIDEVLDLARVEAGHLVLSMEAVDARGLLDEVVMALQPVAQDAGVTLSTLGSEMLPVMADRTRLSQVVTNLVSNAIKYNRRNGTVELSGERRRDGMIEITVRDTGLGIPADRLQDLFVPFNRLGQEYGTIQGTGIGLSITKRLVDAMHGTIGVESTVDVGSVFRVALLLSPVEAQPSLRVPQEATVRAGSHRLLYIEDNPSNIELMRDLVDVVPSLDLQVAADPLIGLDLAWTTSPEVIILDINLPGINGFEVLKRLHADPRSAGIPVIALTANAMPREVEKGLAAGFHCYLTKPLKVTEFLAALDSALERRHAA</sequence>
<dbReference type="SMART" id="SM00387">
    <property type="entry name" value="HATPase_c"/>
    <property type="match status" value="1"/>
</dbReference>
<dbReference type="PRINTS" id="PR00344">
    <property type="entry name" value="BCTRLSENSOR"/>
</dbReference>
<feature type="modified residue" description="4-aspartylphosphate" evidence="6">
    <location>
        <position position="594"/>
    </location>
</feature>
<keyword evidence="8" id="KW-0175">Coiled coil</keyword>
<proteinExistence type="predicted"/>
<dbReference type="Pfam" id="PF02518">
    <property type="entry name" value="HATPase_c"/>
    <property type="match status" value="1"/>
</dbReference>
<evidence type="ECO:0000256" key="3">
    <source>
        <dbReference type="ARBA" id="ARBA00022553"/>
    </source>
</evidence>
<evidence type="ECO:0000259" key="11">
    <source>
        <dbReference type="PROSITE" id="PS50924"/>
    </source>
</evidence>
<dbReference type="GO" id="GO:0000155">
    <property type="term" value="F:phosphorelay sensor kinase activity"/>
    <property type="evidence" value="ECO:0007669"/>
    <property type="project" value="InterPro"/>
</dbReference>
<dbReference type="RefSeq" id="WP_051512894.1">
    <property type="nucleotide sequence ID" value="NZ_AVFL01000021.1"/>
</dbReference>
<dbReference type="InterPro" id="IPR003661">
    <property type="entry name" value="HisK_dim/P_dom"/>
</dbReference>
<dbReference type="InterPro" id="IPR005467">
    <property type="entry name" value="His_kinase_dom"/>
</dbReference>
<evidence type="ECO:0000256" key="5">
    <source>
        <dbReference type="ARBA" id="ARBA00022777"/>
    </source>
</evidence>
<evidence type="ECO:0000313" key="12">
    <source>
        <dbReference type="EMBL" id="EWY38011.1"/>
    </source>
</evidence>
<protein>
    <recommendedName>
        <fullName evidence="2">histidine kinase</fullName>
        <ecNumber evidence="2">2.7.13.3</ecNumber>
    </recommendedName>
</protein>
<keyword evidence="7" id="KW-0812">Transmembrane</keyword>
<dbReference type="InterPro" id="IPR011006">
    <property type="entry name" value="CheY-like_superfamily"/>
</dbReference>
<feature type="domain" description="Response regulatory" evidence="10">
    <location>
        <begin position="544"/>
        <end position="661"/>
    </location>
</feature>
<keyword evidence="5 12" id="KW-0418">Kinase</keyword>
<feature type="domain" description="MHYT" evidence="11">
    <location>
        <begin position="5"/>
        <end position="193"/>
    </location>
</feature>
<dbReference type="InterPro" id="IPR036097">
    <property type="entry name" value="HisK_dim/P_sf"/>
</dbReference>
<dbReference type="GO" id="GO:0009927">
    <property type="term" value="F:histidine phosphotransfer kinase activity"/>
    <property type="evidence" value="ECO:0007669"/>
    <property type="project" value="TreeGrafter"/>
</dbReference>
<dbReference type="SUPFAM" id="SSF47384">
    <property type="entry name" value="Homodimeric domain of signal transducing histidine kinase"/>
    <property type="match status" value="1"/>
</dbReference>
<dbReference type="SUPFAM" id="SSF55874">
    <property type="entry name" value="ATPase domain of HSP90 chaperone/DNA topoisomerase II/histidine kinase"/>
    <property type="match status" value="1"/>
</dbReference>
<evidence type="ECO:0000256" key="6">
    <source>
        <dbReference type="PROSITE-ProRule" id="PRU00169"/>
    </source>
</evidence>
<feature type="domain" description="Histidine kinase" evidence="9">
    <location>
        <begin position="304"/>
        <end position="523"/>
    </location>
</feature>
<accession>W9GZI5</accession>
<name>W9GZI5_9PROT</name>
<evidence type="ECO:0000256" key="7">
    <source>
        <dbReference type="PROSITE-ProRule" id="PRU00244"/>
    </source>
</evidence>
<evidence type="ECO:0000256" key="8">
    <source>
        <dbReference type="SAM" id="Coils"/>
    </source>
</evidence>
<evidence type="ECO:0000256" key="4">
    <source>
        <dbReference type="ARBA" id="ARBA00022679"/>
    </source>
</evidence>
<dbReference type="AlphaFoldDB" id="W9GZI5"/>
<dbReference type="Proteomes" id="UP000019486">
    <property type="component" value="Unassembled WGS sequence"/>
</dbReference>
<dbReference type="FunFam" id="3.30.565.10:FF:000006">
    <property type="entry name" value="Sensor histidine kinase WalK"/>
    <property type="match status" value="1"/>
</dbReference>
<feature type="coiled-coil region" evidence="8">
    <location>
        <begin position="245"/>
        <end position="290"/>
    </location>
</feature>
<dbReference type="Pfam" id="PF03707">
    <property type="entry name" value="MHYT"/>
    <property type="match status" value="2"/>
</dbReference>
<organism evidence="12 13">
    <name type="scientific">Skermanella stibiiresistens SB22</name>
    <dbReference type="NCBI Taxonomy" id="1385369"/>
    <lineage>
        <taxon>Bacteria</taxon>
        <taxon>Pseudomonadati</taxon>
        <taxon>Pseudomonadota</taxon>
        <taxon>Alphaproteobacteria</taxon>
        <taxon>Rhodospirillales</taxon>
        <taxon>Azospirillaceae</taxon>
        <taxon>Skermanella</taxon>
    </lineage>
</organism>
<dbReference type="SMART" id="SM00388">
    <property type="entry name" value="HisKA"/>
    <property type="match status" value="1"/>
</dbReference>
<evidence type="ECO:0000256" key="2">
    <source>
        <dbReference type="ARBA" id="ARBA00012438"/>
    </source>
</evidence>
<dbReference type="Pfam" id="PF00072">
    <property type="entry name" value="Response_reg"/>
    <property type="match status" value="1"/>
</dbReference>
<dbReference type="GO" id="GO:0005886">
    <property type="term" value="C:plasma membrane"/>
    <property type="evidence" value="ECO:0007669"/>
    <property type="project" value="TreeGrafter"/>
</dbReference>
<dbReference type="PROSITE" id="PS50110">
    <property type="entry name" value="RESPONSE_REGULATORY"/>
    <property type="match status" value="1"/>
</dbReference>
<dbReference type="Pfam" id="PF00512">
    <property type="entry name" value="HisKA"/>
    <property type="match status" value="1"/>
</dbReference>
<dbReference type="InterPro" id="IPR003594">
    <property type="entry name" value="HATPase_dom"/>
</dbReference>
<gene>
    <name evidence="12" type="ORF">N825_15320</name>
</gene>
<dbReference type="CDD" id="cd00082">
    <property type="entry name" value="HisKA"/>
    <property type="match status" value="1"/>
</dbReference>
<dbReference type="SUPFAM" id="SSF52172">
    <property type="entry name" value="CheY-like"/>
    <property type="match status" value="1"/>
</dbReference>
<keyword evidence="13" id="KW-1185">Reference proteome</keyword>
<dbReference type="Gene3D" id="3.30.565.10">
    <property type="entry name" value="Histidine kinase-like ATPase, C-terminal domain"/>
    <property type="match status" value="1"/>
</dbReference>
<evidence type="ECO:0000259" key="9">
    <source>
        <dbReference type="PROSITE" id="PS50109"/>
    </source>
</evidence>
<feature type="transmembrane region" description="Helical" evidence="7">
    <location>
        <begin position="40"/>
        <end position="64"/>
    </location>
</feature>
<feature type="transmembrane region" description="Helical" evidence="7">
    <location>
        <begin position="6"/>
        <end position="28"/>
    </location>
</feature>
<feature type="transmembrane region" description="Helical" evidence="7">
    <location>
        <begin position="209"/>
        <end position="230"/>
    </location>
</feature>
<feature type="transmembrane region" description="Helical" evidence="7">
    <location>
        <begin position="76"/>
        <end position="95"/>
    </location>
</feature>
<dbReference type="PROSITE" id="PS50109">
    <property type="entry name" value="HIS_KIN"/>
    <property type="match status" value="1"/>
</dbReference>
<dbReference type="EMBL" id="AVFL01000021">
    <property type="protein sequence ID" value="EWY38011.1"/>
    <property type="molecule type" value="Genomic_DNA"/>
</dbReference>
<evidence type="ECO:0000259" key="10">
    <source>
        <dbReference type="PROSITE" id="PS50110"/>
    </source>
</evidence>
<keyword evidence="3 6" id="KW-0597">Phosphoprotein</keyword>
<feature type="transmembrane region" description="Helical" evidence="7">
    <location>
        <begin position="140"/>
        <end position="162"/>
    </location>
</feature>
<dbReference type="InterPro" id="IPR005330">
    <property type="entry name" value="MHYT_dom"/>
</dbReference>
<keyword evidence="4" id="KW-0808">Transferase</keyword>